<evidence type="ECO:0000313" key="2">
    <source>
        <dbReference type="EMBL" id="WPL15727.1"/>
    </source>
</evidence>
<keyword evidence="3" id="KW-1185">Reference proteome</keyword>
<dbReference type="Proteomes" id="UP001432180">
    <property type="component" value="Chromosome"/>
</dbReference>
<proteinExistence type="predicted"/>
<reference evidence="2 3" key="1">
    <citation type="journal article" date="2023" name="Microorganisms">
        <title>Thiorhodovibrio frisius and Trv. litoralis spp. nov., Two Novel Members from a Clade of Fastidious Purple Sulfur Bacteria That Exhibit Unique Red-Shifted Light-Harvesting Capabilities.</title>
        <authorList>
            <person name="Methner A."/>
            <person name="Kuzyk S.B."/>
            <person name="Petersen J."/>
            <person name="Bauer S."/>
            <person name="Brinkmann H."/>
            <person name="Sichau K."/>
            <person name="Wanner G."/>
            <person name="Wolf J."/>
            <person name="Neumann-Schaal M."/>
            <person name="Henke P."/>
            <person name="Tank M."/>
            <person name="Sproer C."/>
            <person name="Bunk B."/>
            <person name="Overmann J."/>
        </authorList>
    </citation>
    <scope>NUCLEOTIDE SEQUENCE [LARGE SCALE GENOMIC DNA]</scope>
    <source>
        <strain evidence="2 3">DSM 6702</strain>
    </source>
</reference>
<keyword evidence="1" id="KW-0472">Membrane</keyword>
<feature type="transmembrane region" description="Helical" evidence="1">
    <location>
        <begin position="16"/>
        <end position="34"/>
    </location>
</feature>
<dbReference type="EMBL" id="CP121472">
    <property type="protein sequence ID" value="WPL15727.1"/>
    <property type="molecule type" value="Genomic_DNA"/>
</dbReference>
<gene>
    <name evidence="2" type="ORF">Thiowin_00644</name>
</gene>
<dbReference type="RefSeq" id="WP_328986282.1">
    <property type="nucleotide sequence ID" value="NZ_CP121472.1"/>
</dbReference>
<organism evidence="2 3">
    <name type="scientific">Thiorhodovibrio winogradskyi</name>
    <dbReference type="NCBI Taxonomy" id="77007"/>
    <lineage>
        <taxon>Bacteria</taxon>
        <taxon>Pseudomonadati</taxon>
        <taxon>Pseudomonadota</taxon>
        <taxon>Gammaproteobacteria</taxon>
        <taxon>Chromatiales</taxon>
        <taxon>Chromatiaceae</taxon>
        <taxon>Thiorhodovibrio</taxon>
    </lineage>
</organism>
<keyword evidence="1" id="KW-1133">Transmembrane helix</keyword>
<accession>A0ABZ0S5A0</accession>
<keyword evidence="1" id="KW-0812">Transmembrane</keyword>
<sequence length="102" mass="10876">MAEGKQDRSEWINPRLTVPVLTAVLGGLIGGLVADRMAVNQDHPANSILVLSVADWLRGGQDGAAIRTLAERLAEHGFLVLDDQAVLAAPEALFLQPTEVKP</sequence>
<evidence type="ECO:0000313" key="3">
    <source>
        <dbReference type="Proteomes" id="UP001432180"/>
    </source>
</evidence>
<protein>
    <submittedName>
        <fullName evidence="2">Uncharacterized protein</fullName>
    </submittedName>
</protein>
<evidence type="ECO:0000256" key="1">
    <source>
        <dbReference type="SAM" id="Phobius"/>
    </source>
</evidence>
<name>A0ABZ0S5A0_9GAMM</name>